<dbReference type="Pfam" id="PF00348">
    <property type="entry name" value="polyprenyl_synt"/>
    <property type="match status" value="1"/>
</dbReference>
<dbReference type="GO" id="GO:0016114">
    <property type="term" value="P:terpenoid biosynthetic process"/>
    <property type="evidence" value="ECO:0007669"/>
    <property type="project" value="UniProtKB-ARBA"/>
</dbReference>
<accession>A7HZW8</accession>
<proteinExistence type="inferred from homology"/>
<dbReference type="InterPro" id="IPR033749">
    <property type="entry name" value="Polyprenyl_synt_CS"/>
</dbReference>
<name>A7HZW8_CAMHC</name>
<keyword evidence="5" id="KW-0460">Magnesium</keyword>
<dbReference type="SFLD" id="SFLDS00005">
    <property type="entry name" value="Isoprenoid_Synthase_Type_I"/>
    <property type="match status" value="1"/>
</dbReference>
<dbReference type="InterPro" id="IPR008949">
    <property type="entry name" value="Isoprenoid_synthase_dom_sf"/>
</dbReference>
<evidence type="ECO:0000256" key="5">
    <source>
        <dbReference type="ARBA" id="ARBA00022842"/>
    </source>
</evidence>
<dbReference type="GO" id="GO:0046872">
    <property type="term" value="F:metal ion binding"/>
    <property type="evidence" value="ECO:0007669"/>
    <property type="project" value="UniProtKB-KW"/>
</dbReference>
<dbReference type="SFLD" id="SFLDG01017">
    <property type="entry name" value="Polyprenyl_Transferase_Like"/>
    <property type="match status" value="1"/>
</dbReference>
<dbReference type="PANTHER" id="PTHR43281:SF1">
    <property type="entry name" value="FARNESYL DIPHOSPHATE SYNTHASE"/>
    <property type="match status" value="1"/>
</dbReference>
<keyword evidence="9" id="KW-1185">Reference proteome</keyword>
<dbReference type="Gene3D" id="1.10.600.10">
    <property type="entry name" value="Farnesyl Diphosphate Synthase"/>
    <property type="match status" value="1"/>
</dbReference>
<evidence type="ECO:0000313" key="8">
    <source>
        <dbReference type="EMBL" id="ABS50963.1"/>
    </source>
</evidence>
<dbReference type="PROSITE" id="PS00723">
    <property type="entry name" value="POLYPRENYL_SYNTHASE_1"/>
    <property type="match status" value="1"/>
</dbReference>
<dbReference type="PANTHER" id="PTHR43281">
    <property type="entry name" value="FARNESYL DIPHOSPHATE SYNTHASE"/>
    <property type="match status" value="1"/>
</dbReference>
<dbReference type="EMBL" id="CP000776">
    <property type="protein sequence ID" value="ABS50963.1"/>
    <property type="molecule type" value="Genomic_DNA"/>
</dbReference>
<reference evidence="9" key="1">
    <citation type="submission" date="2007-07" db="EMBL/GenBank/DDBJ databases">
        <title>Complete genome sequence of Campylobacter hominis ATCC BAA-381, a commensal isolated from the human gastrointestinal tract.</title>
        <authorList>
            <person name="Fouts D.E."/>
            <person name="Mongodin E.F."/>
            <person name="Puiu D."/>
            <person name="Sebastian Y."/>
            <person name="Miller W.G."/>
            <person name="Mandrell R.E."/>
            <person name="Nelson K.E."/>
        </authorList>
    </citation>
    <scope>NUCLEOTIDE SEQUENCE [LARGE SCALE GENOMIC DNA]</scope>
    <source>
        <strain evidence="9">ATCC BAA-381 / LMG 19568 / NCTC 13146 / CH001A</strain>
    </source>
</reference>
<evidence type="ECO:0000256" key="6">
    <source>
        <dbReference type="ARBA" id="ARBA00023229"/>
    </source>
</evidence>
<evidence type="ECO:0000256" key="1">
    <source>
        <dbReference type="ARBA" id="ARBA00001946"/>
    </source>
</evidence>
<protein>
    <submittedName>
        <fullName evidence="8">Geranyltranstransferase (Farnesyl-diphosphate synthase)(FPP synthase)</fullName>
        <ecNumber evidence="8">2.5.1.10</ecNumber>
    </submittedName>
</protein>
<dbReference type="PROSITE" id="PS00444">
    <property type="entry name" value="POLYPRENYL_SYNTHASE_2"/>
    <property type="match status" value="1"/>
</dbReference>
<dbReference type="STRING" id="360107.CHAB381_0201"/>
<evidence type="ECO:0000256" key="7">
    <source>
        <dbReference type="RuleBase" id="RU004466"/>
    </source>
</evidence>
<dbReference type="AlphaFoldDB" id="A7HZW8"/>
<evidence type="ECO:0000313" key="9">
    <source>
        <dbReference type="Proteomes" id="UP000002407"/>
    </source>
</evidence>
<comment type="cofactor">
    <cofactor evidence="1">
        <name>Mg(2+)</name>
        <dbReference type="ChEBI" id="CHEBI:18420"/>
    </cofactor>
</comment>
<keyword evidence="6" id="KW-0414">Isoprene biosynthesis</keyword>
<evidence type="ECO:0000256" key="3">
    <source>
        <dbReference type="ARBA" id="ARBA00022679"/>
    </source>
</evidence>
<dbReference type="FunFam" id="1.10.600.10:FF:000001">
    <property type="entry name" value="Geranylgeranyl diphosphate synthase"/>
    <property type="match status" value="1"/>
</dbReference>
<organism evidence="8 9">
    <name type="scientific">Campylobacter hominis (strain ATCC BAA-381 / DSM 21671 / CCUG 45161 / LMG 19568 / NCTC 13146 / CH001A)</name>
    <dbReference type="NCBI Taxonomy" id="360107"/>
    <lineage>
        <taxon>Bacteria</taxon>
        <taxon>Pseudomonadati</taxon>
        <taxon>Campylobacterota</taxon>
        <taxon>Epsilonproteobacteria</taxon>
        <taxon>Campylobacterales</taxon>
        <taxon>Campylobacteraceae</taxon>
        <taxon>Campylobacter</taxon>
    </lineage>
</organism>
<gene>
    <name evidence="8" type="ordered locus">CHAB381_0201</name>
</gene>
<dbReference type="HOGENOM" id="CLU_014015_0_1_7"/>
<dbReference type="InterPro" id="IPR000092">
    <property type="entry name" value="Polyprenyl_synt"/>
</dbReference>
<keyword evidence="3 7" id="KW-0808">Transferase</keyword>
<comment type="similarity">
    <text evidence="2 7">Belongs to the FPP/GGPP synthase family.</text>
</comment>
<dbReference type="GO" id="GO:0004337">
    <property type="term" value="F:(2E,6E)-farnesyl diphosphate synthase activity"/>
    <property type="evidence" value="ECO:0007669"/>
    <property type="project" value="UniProtKB-EC"/>
</dbReference>
<dbReference type="eggNOG" id="COG0142">
    <property type="taxonomic scope" value="Bacteria"/>
</dbReference>
<sequence length="284" mass="31826">MRKMSPLENFENYLRENPIKAPSFHPYFEEALNYMLFAGGKHFRAQLCLGVVETMAPKKLSKAMPIALAIEMIHTYSLIHDDLPSVDNADFRRGIATIHKKYDEVSAILVGDALNTEAFYRISRADLNDNIKIKCVEILSKNAGSAGMVLGQAIDCFFEKKQLEISQVEFLHRLKTGALIGASLALGATISEIPKEKTDKIYEIGLKLGLAFQINDDLIDATSSDKIAGKPVGHDEFKNSFTNIIGIENSKLYKNRLIAEILNENFEPKLKKMVENLIEKYLKG</sequence>
<dbReference type="SUPFAM" id="SSF48576">
    <property type="entry name" value="Terpenoid synthases"/>
    <property type="match status" value="1"/>
</dbReference>
<dbReference type="CDD" id="cd00685">
    <property type="entry name" value="Trans_IPPS_HT"/>
    <property type="match status" value="1"/>
</dbReference>
<evidence type="ECO:0000256" key="4">
    <source>
        <dbReference type="ARBA" id="ARBA00022723"/>
    </source>
</evidence>
<dbReference type="Proteomes" id="UP000002407">
    <property type="component" value="Chromosome"/>
</dbReference>
<evidence type="ECO:0000256" key="2">
    <source>
        <dbReference type="ARBA" id="ARBA00006706"/>
    </source>
</evidence>
<dbReference type="EC" id="2.5.1.10" evidence="8"/>
<keyword evidence="4" id="KW-0479">Metal-binding</keyword>
<dbReference type="KEGG" id="cha:CHAB381_0201"/>